<dbReference type="InterPro" id="IPR013078">
    <property type="entry name" value="His_Pase_superF_clade-1"/>
</dbReference>
<dbReference type="Gene3D" id="3.40.50.1240">
    <property type="entry name" value="Phosphoglycerate mutase-like"/>
    <property type="match status" value="1"/>
</dbReference>
<dbReference type="Proteomes" id="UP000031036">
    <property type="component" value="Unassembled WGS sequence"/>
</dbReference>
<dbReference type="PANTHER" id="PTHR16469:SF27">
    <property type="entry name" value="UBIQUITIN-ASSOCIATED AND SH3 DOMAIN-CONTAINING BA-RELATED"/>
    <property type="match status" value="1"/>
</dbReference>
<sequence length="290" mass="33361">MVNEEKRKMTQNFDSSRRLLVVRHGERCDFTFNQQGINWMRRAFDATGKYRPFDLNLPRNIPRRKDGYQKFASDSPLTEMGYLQSKLTGRALRDHNVKIDCIYCSSALRCVQTAVGIVKGMDNRSLQLNVEPGLFEWTQWCRNGIPSWMHPDELESIGYPVNASYAPFVRTEDLKLKESLDEYYDRSYALIRQILKRHPQGTVLIVAHAASLDTLTRQLCGGLPRSQEDFFYCLQQTPYLACCQIVEQPSKLWKVAGSPIPPLTHASNTSYNAKMLSMSYPQMGSDKRED</sequence>
<keyword evidence="2" id="KW-0963">Cytoplasm</keyword>
<comment type="subcellular location">
    <subcellularLocation>
        <location evidence="1">Cytoplasm</location>
        <location evidence="1">Cytosol</location>
    </subcellularLocation>
</comment>
<dbReference type="GO" id="GO:0003993">
    <property type="term" value="F:acid phosphatase activity"/>
    <property type="evidence" value="ECO:0007669"/>
    <property type="project" value="UniProtKB-ARBA"/>
</dbReference>
<gene>
    <name evidence="7" type="primary">Ubash3b</name>
    <name evidence="7" type="ORF">Tcan_05622</name>
</gene>
<evidence type="ECO:0000256" key="4">
    <source>
        <dbReference type="ARBA" id="ARBA00022912"/>
    </source>
</evidence>
<organism evidence="7 8">
    <name type="scientific">Toxocara canis</name>
    <name type="common">Canine roundworm</name>
    <dbReference type="NCBI Taxonomy" id="6265"/>
    <lineage>
        <taxon>Eukaryota</taxon>
        <taxon>Metazoa</taxon>
        <taxon>Ecdysozoa</taxon>
        <taxon>Nematoda</taxon>
        <taxon>Chromadorea</taxon>
        <taxon>Rhabditida</taxon>
        <taxon>Spirurina</taxon>
        <taxon>Ascaridomorpha</taxon>
        <taxon>Ascaridoidea</taxon>
        <taxon>Toxocaridae</taxon>
        <taxon>Toxocara</taxon>
    </lineage>
</organism>
<dbReference type="SUPFAM" id="SSF53254">
    <property type="entry name" value="Phosphoglycerate mutase-like"/>
    <property type="match status" value="1"/>
</dbReference>
<dbReference type="STRING" id="6265.A0A0B2VLC1"/>
<protein>
    <recommendedName>
        <fullName evidence="5">Protein UBASH3A homolog</fullName>
    </recommendedName>
</protein>
<reference evidence="7 8" key="1">
    <citation type="submission" date="2014-11" db="EMBL/GenBank/DDBJ databases">
        <title>Genetic blueprint of the zoonotic pathogen Toxocara canis.</title>
        <authorList>
            <person name="Zhu X.-Q."/>
            <person name="Korhonen P.K."/>
            <person name="Cai H."/>
            <person name="Young N.D."/>
            <person name="Nejsum P."/>
            <person name="von Samson-Himmelstjerna G."/>
            <person name="Boag P.R."/>
            <person name="Tan P."/>
            <person name="Li Q."/>
            <person name="Min J."/>
            <person name="Yang Y."/>
            <person name="Wang X."/>
            <person name="Fang X."/>
            <person name="Hall R.S."/>
            <person name="Hofmann A."/>
            <person name="Sternberg P.W."/>
            <person name="Jex A.R."/>
            <person name="Gasser R.B."/>
        </authorList>
    </citation>
    <scope>NUCLEOTIDE SEQUENCE [LARGE SCALE GENOMIC DNA]</scope>
    <source>
        <strain evidence="7">PN_DK_2014</strain>
    </source>
</reference>
<dbReference type="OMA" id="MNINLDY"/>
<dbReference type="GO" id="GO:0005829">
    <property type="term" value="C:cytosol"/>
    <property type="evidence" value="ECO:0007669"/>
    <property type="project" value="UniProtKB-SubCell"/>
</dbReference>
<evidence type="ECO:0000256" key="3">
    <source>
        <dbReference type="ARBA" id="ARBA00022801"/>
    </source>
</evidence>
<evidence type="ECO:0000313" key="7">
    <source>
        <dbReference type="EMBL" id="KHN84266.1"/>
    </source>
</evidence>
<evidence type="ECO:0000256" key="6">
    <source>
        <dbReference type="PIRSR" id="PIRSR613078-2"/>
    </source>
</evidence>
<evidence type="ECO:0000256" key="1">
    <source>
        <dbReference type="ARBA" id="ARBA00004514"/>
    </source>
</evidence>
<dbReference type="CDD" id="cd07067">
    <property type="entry name" value="HP_PGM_like"/>
    <property type="match status" value="1"/>
</dbReference>
<evidence type="ECO:0000256" key="2">
    <source>
        <dbReference type="ARBA" id="ARBA00022490"/>
    </source>
</evidence>
<dbReference type="FunFam" id="3.40.50.1240:FF:000032">
    <property type="entry name" value="Blast:Protein UBASH3A homolog"/>
    <property type="match status" value="1"/>
</dbReference>
<evidence type="ECO:0000313" key="8">
    <source>
        <dbReference type="Proteomes" id="UP000031036"/>
    </source>
</evidence>
<dbReference type="OrthoDB" id="414418at2759"/>
<feature type="binding site" evidence="6">
    <location>
        <position position="109"/>
    </location>
    <ligand>
        <name>substrate</name>
    </ligand>
</feature>
<dbReference type="GO" id="GO:0004721">
    <property type="term" value="F:phosphoprotein phosphatase activity"/>
    <property type="evidence" value="ECO:0007669"/>
    <property type="project" value="UniProtKB-KW"/>
</dbReference>
<dbReference type="AlphaFoldDB" id="A0A0B2VLC1"/>
<dbReference type="InterPro" id="IPR051710">
    <property type="entry name" value="Phosphatase_SH3-domain"/>
</dbReference>
<proteinExistence type="predicted"/>
<accession>A0A0B2VLC1</accession>
<dbReference type="InterPro" id="IPR029033">
    <property type="entry name" value="His_PPase_superfam"/>
</dbReference>
<evidence type="ECO:0000256" key="5">
    <source>
        <dbReference type="ARBA" id="ARBA00083868"/>
    </source>
</evidence>
<name>A0A0B2VLC1_TOXCA</name>
<dbReference type="SMART" id="SM00855">
    <property type="entry name" value="PGAM"/>
    <property type="match status" value="1"/>
</dbReference>
<keyword evidence="3" id="KW-0378">Hydrolase</keyword>
<dbReference type="Pfam" id="PF00300">
    <property type="entry name" value="His_Phos_1"/>
    <property type="match status" value="1"/>
</dbReference>
<dbReference type="EMBL" id="JPKZ01001028">
    <property type="protein sequence ID" value="KHN84266.1"/>
    <property type="molecule type" value="Genomic_DNA"/>
</dbReference>
<keyword evidence="8" id="KW-1185">Reference proteome</keyword>
<dbReference type="PANTHER" id="PTHR16469">
    <property type="entry name" value="UBIQUITIN-ASSOCIATED AND SH3 DOMAIN-CONTAINING BA-RELATED"/>
    <property type="match status" value="1"/>
</dbReference>
<comment type="caution">
    <text evidence="7">The sequence shown here is derived from an EMBL/GenBank/DDBJ whole genome shotgun (WGS) entry which is preliminary data.</text>
</comment>
<keyword evidence="4" id="KW-0904">Protein phosphatase</keyword>